<evidence type="ECO:0000313" key="8">
    <source>
        <dbReference type="Proteomes" id="UP001145021"/>
    </source>
</evidence>
<evidence type="ECO:0000313" key="7">
    <source>
        <dbReference type="EMBL" id="KAJ1645650.1"/>
    </source>
</evidence>
<reference evidence="7" key="1">
    <citation type="submission" date="2022-07" db="EMBL/GenBank/DDBJ databases">
        <title>Phylogenomic reconstructions and comparative analyses of Kickxellomycotina fungi.</title>
        <authorList>
            <person name="Reynolds N.K."/>
            <person name="Stajich J.E."/>
            <person name="Barry K."/>
            <person name="Grigoriev I.V."/>
            <person name="Crous P."/>
            <person name="Smith M.E."/>
        </authorList>
    </citation>
    <scope>NUCLEOTIDE SEQUENCE</scope>
    <source>
        <strain evidence="7">NBRC 105413</strain>
    </source>
</reference>
<feature type="compositionally biased region" description="Polar residues" evidence="6">
    <location>
        <begin position="721"/>
        <end position="730"/>
    </location>
</feature>
<keyword evidence="3" id="KW-0963">Cytoplasm</keyword>
<comment type="subcellular location">
    <subcellularLocation>
        <location evidence="1">Cytoplasm</location>
        <location evidence="1">P-body</location>
    </subcellularLocation>
</comment>
<organism evidence="7 8">
    <name type="scientific">Coemansia asiatica</name>
    <dbReference type="NCBI Taxonomy" id="1052880"/>
    <lineage>
        <taxon>Eukaryota</taxon>
        <taxon>Fungi</taxon>
        <taxon>Fungi incertae sedis</taxon>
        <taxon>Zoopagomycota</taxon>
        <taxon>Kickxellomycotina</taxon>
        <taxon>Kickxellomycetes</taxon>
        <taxon>Kickxellales</taxon>
        <taxon>Kickxellaceae</taxon>
        <taxon>Coemansia</taxon>
    </lineage>
</organism>
<feature type="region of interest" description="Disordered" evidence="6">
    <location>
        <begin position="842"/>
        <end position="908"/>
    </location>
</feature>
<feature type="compositionally biased region" description="Polar residues" evidence="6">
    <location>
        <begin position="29"/>
        <end position="44"/>
    </location>
</feature>
<keyword evidence="5" id="KW-0677">Repeat</keyword>
<evidence type="ECO:0000256" key="2">
    <source>
        <dbReference type="ARBA" id="ARBA00009639"/>
    </source>
</evidence>
<feature type="compositionally biased region" description="Low complexity" evidence="6">
    <location>
        <begin position="241"/>
        <end position="263"/>
    </location>
</feature>
<dbReference type="PANTHER" id="PTHR15598:SF5">
    <property type="entry name" value="ENHANCER OF MRNA-DECAPPING PROTEIN 4"/>
    <property type="match status" value="1"/>
</dbReference>
<feature type="compositionally biased region" description="Polar residues" evidence="6">
    <location>
        <begin position="896"/>
        <end position="908"/>
    </location>
</feature>
<feature type="compositionally biased region" description="Low complexity" evidence="6">
    <location>
        <begin position="123"/>
        <end position="139"/>
    </location>
</feature>
<keyword evidence="8" id="KW-1185">Reference proteome</keyword>
<feature type="region of interest" description="Disordered" evidence="6">
    <location>
        <begin position="167"/>
        <end position="204"/>
    </location>
</feature>
<name>A0A9W7XMD8_9FUNG</name>
<dbReference type="SMART" id="SM00320">
    <property type="entry name" value="WD40"/>
    <property type="match status" value="2"/>
</dbReference>
<feature type="region of interest" description="Disordered" evidence="6">
    <location>
        <begin position="1"/>
        <end position="75"/>
    </location>
</feature>
<protein>
    <recommendedName>
        <fullName evidence="9">Enhancer of mRNA-decapping protein 4 WD40 repeat region domain-containing protein</fullName>
    </recommendedName>
</protein>
<evidence type="ECO:0000256" key="4">
    <source>
        <dbReference type="ARBA" id="ARBA00022574"/>
    </source>
</evidence>
<dbReference type="InterPro" id="IPR045152">
    <property type="entry name" value="EDC4-like"/>
</dbReference>
<dbReference type="GO" id="GO:0000932">
    <property type="term" value="C:P-body"/>
    <property type="evidence" value="ECO:0007669"/>
    <property type="project" value="UniProtKB-SubCell"/>
</dbReference>
<dbReference type="EMBL" id="JANBOH010000095">
    <property type="protein sequence ID" value="KAJ1645650.1"/>
    <property type="molecule type" value="Genomic_DNA"/>
</dbReference>
<accession>A0A9W7XMD8</accession>
<dbReference type="InterPro" id="IPR036322">
    <property type="entry name" value="WD40_repeat_dom_sf"/>
</dbReference>
<feature type="compositionally biased region" description="Polar residues" evidence="6">
    <location>
        <begin position="866"/>
        <end position="884"/>
    </location>
</feature>
<dbReference type="AlphaFoldDB" id="A0A9W7XMD8"/>
<feature type="region of interest" description="Disordered" evidence="6">
    <location>
        <begin position="123"/>
        <end position="151"/>
    </location>
</feature>
<feature type="compositionally biased region" description="Polar residues" evidence="6">
    <location>
        <begin position="1"/>
        <end position="16"/>
    </location>
</feature>
<proteinExistence type="inferred from homology"/>
<evidence type="ECO:0000256" key="1">
    <source>
        <dbReference type="ARBA" id="ARBA00004201"/>
    </source>
</evidence>
<feature type="compositionally biased region" description="Polar residues" evidence="6">
    <location>
        <begin position="177"/>
        <end position="204"/>
    </location>
</feature>
<feature type="compositionally biased region" description="Polar residues" evidence="6">
    <location>
        <begin position="220"/>
        <end position="236"/>
    </location>
</feature>
<feature type="compositionally biased region" description="Low complexity" evidence="6">
    <location>
        <begin position="52"/>
        <end position="67"/>
    </location>
</feature>
<feature type="compositionally biased region" description="Low complexity" evidence="6">
    <location>
        <begin position="167"/>
        <end position="176"/>
    </location>
</feature>
<dbReference type="SUPFAM" id="SSF50978">
    <property type="entry name" value="WD40 repeat-like"/>
    <property type="match status" value="1"/>
</dbReference>
<comment type="similarity">
    <text evidence="2">Belongs to the WD repeat EDC4 family.</text>
</comment>
<evidence type="ECO:0000256" key="6">
    <source>
        <dbReference type="SAM" id="MobiDB-lite"/>
    </source>
</evidence>
<dbReference type="PANTHER" id="PTHR15598">
    <property type="entry name" value="ENHANCER OF MRNA-DECAPPING PROTEIN 4"/>
    <property type="match status" value="1"/>
</dbReference>
<evidence type="ECO:0008006" key="9">
    <source>
        <dbReference type="Google" id="ProtNLM"/>
    </source>
</evidence>
<dbReference type="InterPro" id="IPR001680">
    <property type="entry name" value="WD40_rpt"/>
</dbReference>
<dbReference type="InterPro" id="IPR015943">
    <property type="entry name" value="WD40/YVTN_repeat-like_dom_sf"/>
</dbReference>
<dbReference type="GO" id="GO:0031087">
    <property type="term" value="P:deadenylation-independent decapping of nuclear-transcribed mRNA"/>
    <property type="evidence" value="ECO:0007669"/>
    <property type="project" value="InterPro"/>
</dbReference>
<gene>
    <name evidence="7" type="ORF">LPJ64_002767</name>
</gene>
<feature type="compositionally biased region" description="Low complexity" evidence="6">
    <location>
        <begin position="852"/>
        <end position="865"/>
    </location>
</feature>
<sequence>MENNASHTNSLFNSFASADHLSRRRTEQHLASNSQSPVPASLSGQEALRRGSNFSSPSQSTNTSTQSVAGSTPQMSSNEVSFSLLQTLLKPQQAAAPTTYSAPQMLIQVAELEKSFGQLSAVPAAPTAPTAPAASALPAGQPMAEKSQPNNPIDMLRRMMAAQGGSASISVGSGISTNASTNGSERASNDTPTIRQPQQALSDATSPALGFIGTASLQSQPLNRYQQKPQSSSVYTSPRLGASAAPRSSSGAATPAASGSSTPKKQAKVPSLFIDTSKIKPGEKPEIVPISLLQQPSRFRAGRLISVSRDYICYAVRSKEGGRIRVIHQLHGQLAKMQGHTDAIIDMAFHPCSKEPGMPQILASLGKDNRLIVWLVSPVNMAASSAEDAISYEPFINVDSGGDAKFTCLSWRSQIVNDTMELCVGTDKGIMLIRAPVPSAHDNHSEQSNDGLVIVPVPTESAVTAIERIGLHWLIAGTADRLVRIYELDKQWDTSSAPCKVLSDLTKCEQPVDTLIYMTPACKEDGAGHVVFGYSMNKKMQFWWLGNNLDQITRLQRISFTGPPTKIASAFAAISWADQGRCLTAAVSHSPSVIFVLSSSGRGASMLLEKPVGYSLDEEQPTLSLVSAVEPPVSDSTLGPCLSIYSVHTRLVQQLQIPNFSTVEYHKVPDPAAVFSQNASLSVPPSGSTVPIDSAIMAAGYQRLSSQQPADDSQPSVPSATEQRSVNNTSDGISSELQAELVSQIKAQITASFAELQIKKLDQHTNLALSADAEARLVEQISARVESRVIQSMAAVMEKTLIPAYNRATASMFEQMHSTFEAGLREWWMRFAQMMPPPPPPPQIATPLSHIPMMPQPQQQQQQQQHAPPSSFNMPMPTSSSGEPGQNHLEAIMNLLNMQQTANRQQNQ</sequence>
<dbReference type="Proteomes" id="UP001145021">
    <property type="component" value="Unassembled WGS sequence"/>
</dbReference>
<feature type="compositionally biased region" description="Low complexity" evidence="6">
    <location>
        <begin position="705"/>
        <end position="720"/>
    </location>
</feature>
<feature type="region of interest" description="Disordered" evidence="6">
    <location>
        <begin position="220"/>
        <end position="270"/>
    </location>
</feature>
<comment type="caution">
    <text evidence="7">The sequence shown here is derived from an EMBL/GenBank/DDBJ whole genome shotgun (WGS) entry which is preliminary data.</text>
</comment>
<feature type="region of interest" description="Disordered" evidence="6">
    <location>
        <begin position="704"/>
        <end position="730"/>
    </location>
</feature>
<evidence type="ECO:0000256" key="5">
    <source>
        <dbReference type="ARBA" id="ARBA00022737"/>
    </source>
</evidence>
<keyword evidence="4" id="KW-0853">WD repeat</keyword>
<dbReference type="Gene3D" id="2.130.10.10">
    <property type="entry name" value="YVTN repeat-like/Quinoprotein amine dehydrogenase"/>
    <property type="match status" value="1"/>
</dbReference>
<evidence type="ECO:0000256" key="3">
    <source>
        <dbReference type="ARBA" id="ARBA00022490"/>
    </source>
</evidence>